<dbReference type="InterPro" id="IPR036390">
    <property type="entry name" value="WH_DNA-bd_sf"/>
</dbReference>
<dbReference type="GO" id="GO:0005737">
    <property type="term" value="C:cytoplasm"/>
    <property type="evidence" value="ECO:0007669"/>
    <property type="project" value="UniProtKB-SubCell"/>
</dbReference>
<dbReference type="NCBIfam" id="NF003994">
    <property type="entry name" value="PRK05472.2-3"/>
    <property type="match status" value="1"/>
</dbReference>
<accession>A0A9D1S2M7</accession>
<protein>
    <recommendedName>
        <fullName evidence="7">Redox-sensing transcriptional repressor Rex</fullName>
    </recommendedName>
</protein>
<evidence type="ECO:0000313" key="10">
    <source>
        <dbReference type="Proteomes" id="UP000824070"/>
    </source>
</evidence>
<dbReference type="Gene3D" id="3.40.50.720">
    <property type="entry name" value="NAD(P)-binding Rossmann-like Domain"/>
    <property type="match status" value="1"/>
</dbReference>
<dbReference type="GO" id="GO:0003677">
    <property type="term" value="F:DNA binding"/>
    <property type="evidence" value="ECO:0007669"/>
    <property type="project" value="UniProtKB-UniRule"/>
</dbReference>
<comment type="caution">
    <text evidence="9">The sequence shown here is derived from an EMBL/GenBank/DDBJ whole genome shotgun (WGS) entry which is preliminary data.</text>
</comment>
<dbReference type="PANTHER" id="PTHR35786">
    <property type="entry name" value="REDOX-SENSING TRANSCRIPTIONAL REPRESSOR REX"/>
    <property type="match status" value="1"/>
</dbReference>
<dbReference type="NCBIfam" id="NF003996">
    <property type="entry name" value="PRK05472.2-5"/>
    <property type="match status" value="1"/>
</dbReference>
<keyword evidence="2 7" id="KW-0678">Repressor</keyword>
<feature type="DNA-binding region" description="H-T-H motif" evidence="7">
    <location>
        <begin position="14"/>
        <end position="53"/>
    </location>
</feature>
<keyword evidence="5 7" id="KW-0238">DNA-binding</keyword>
<dbReference type="InterPro" id="IPR036291">
    <property type="entry name" value="NAD(P)-bd_dom_sf"/>
</dbReference>
<dbReference type="AlphaFoldDB" id="A0A9D1S2M7"/>
<gene>
    <name evidence="7" type="primary">rex</name>
    <name evidence="9" type="ORF">IAC52_01550</name>
</gene>
<evidence type="ECO:0000259" key="8">
    <source>
        <dbReference type="SMART" id="SM00881"/>
    </source>
</evidence>
<dbReference type="Gene3D" id="1.10.10.10">
    <property type="entry name" value="Winged helix-like DNA-binding domain superfamily/Winged helix DNA-binding domain"/>
    <property type="match status" value="1"/>
</dbReference>
<dbReference type="NCBIfam" id="NF003995">
    <property type="entry name" value="PRK05472.2-4"/>
    <property type="match status" value="1"/>
</dbReference>
<feature type="domain" description="CoA-binding" evidence="8">
    <location>
        <begin position="79"/>
        <end position="179"/>
    </location>
</feature>
<evidence type="ECO:0000256" key="4">
    <source>
        <dbReference type="ARBA" id="ARBA00023027"/>
    </source>
</evidence>
<comment type="subcellular location">
    <subcellularLocation>
        <location evidence="7">Cytoplasm</location>
    </subcellularLocation>
</comment>
<dbReference type="SUPFAM" id="SSF51735">
    <property type="entry name" value="NAD(P)-binding Rossmann-fold domains"/>
    <property type="match status" value="1"/>
</dbReference>
<dbReference type="HAMAP" id="MF_01131">
    <property type="entry name" value="Rex"/>
    <property type="match status" value="1"/>
</dbReference>
<proteinExistence type="inferred from homology"/>
<dbReference type="GO" id="GO:0051775">
    <property type="term" value="P:response to redox state"/>
    <property type="evidence" value="ECO:0007669"/>
    <property type="project" value="InterPro"/>
</dbReference>
<comment type="similarity">
    <text evidence="7">Belongs to the transcriptional regulatory Rex family.</text>
</comment>
<dbReference type="Proteomes" id="UP000824070">
    <property type="component" value="Unassembled WGS sequence"/>
</dbReference>
<sequence>MKTYSLNQLGRYPIYLKLLKELHEGGVEIVSSPLIAGRLGYSEEQVRKDLQNVSSEAGRPKKGRDIKLLIEDIETFLGYRDSTSAILIGVGHLGSALLNFPAFSEMGLEILAGFDSDPSLLWKRVGGKEIFPISMLKEILPRLNAHIAILTVPAKVAQEVALLAVDGGAKAIWNFAPAHLDLPPDIVVENVNLASSLAVLSHRLNIALAKEEK</sequence>
<dbReference type="InterPro" id="IPR036388">
    <property type="entry name" value="WH-like_DNA-bd_sf"/>
</dbReference>
<dbReference type="InterPro" id="IPR022876">
    <property type="entry name" value="Tscrpt_rep_Rex"/>
</dbReference>
<dbReference type="InterPro" id="IPR009718">
    <property type="entry name" value="Rex_DNA-bd_C_dom"/>
</dbReference>
<evidence type="ECO:0000256" key="3">
    <source>
        <dbReference type="ARBA" id="ARBA00023015"/>
    </source>
</evidence>
<dbReference type="GO" id="GO:0003700">
    <property type="term" value="F:DNA-binding transcription factor activity"/>
    <property type="evidence" value="ECO:0007669"/>
    <property type="project" value="UniProtKB-UniRule"/>
</dbReference>
<evidence type="ECO:0000256" key="6">
    <source>
        <dbReference type="ARBA" id="ARBA00023163"/>
    </source>
</evidence>
<dbReference type="SMART" id="SM00881">
    <property type="entry name" value="CoA_binding"/>
    <property type="match status" value="1"/>
</dbReference>
<dbReference type="GO" id="GO:0045892">
    <property type="term" value="P:negative regulation of DNA-templated transcription"/>
    <property type="evidence" value="ECO:0007669"/>
    <property type="project" value="InterPro"/>
</dbReference>
<keyword evidence="6 7" id="KW-0804">Transcription</keyword>
<keyword evidence="3 7" id="KW-0805">Transcription regulation</keyword>
<keyword evidence="1 7" id="KW-0963">Cytoplasm</keyword>
<reference evidence="9" key="2">
    <citation type="journal article" date="2021" name="PeerJ">
        <title>Extensive microbial diversity within the chicken gut microbiome revealed by metagenomics and culture.</title>
        <authorList>
            <person name="Gilroy R."/>
            <person name="Ravi A."/>
            <person name="Getino M."/>
            <person name="Pursley I."/>
            <person name="Horton D.L."/>
            <person name="Alikhan N.F."/>
            <person name="Baker D."/>
            <person name="Gharbi K."/>
            <person name="Hall N."/>
            <person name="Watson M."/>
            <person name="Adriaenssens E.M."/>
            <person name="Foster-Nyarko E."/>
            <person name="Jarju S."/>
            <person name="Secka A."/>
            <person name="Antonio M."/>
            <person name="Oren A."/>
            <person name="Chaudhuri R.R."/>
            <person name="La Ragione R."/>
            <person name="Hildebrand F."/>
            <person name="Pallen M.J."/>
        </authorList>
    </citation>
    <scope>NUCLEOTIDE SEQUENCE</scope>
    <source>
        <strain evidence="9">ChiGjej1B1-22543</strain>
    </source>
</reference>
<reference evidence="9" key="1">
    <citation type="submission" date="2020-10" db="EMBL/GenBank/DDBJ databases">
        <authorList>
            <person name="Gilroy R."/>
        </authorList>
    </citation>
    <scope>NUCLEOTIDE SEQUENCE</scope>
    <source>
        <strain evidence="9">ChiGjej1B1-22543</strain>
    </source>
</reference>
<dbReference type="Pfam" id="PF02629">
    <property type="entry name" value="CoA_binding"/>
    <property type="match status" value="1"/>
</dbReference>
<feature type="binding site" evidence="7">
    <location>
        <begin position="89"/>
        <end position="94"/>
    </location>
    <ligand>
        <name>NAD(+)</name>
        <dbReference type="ChEBI" id="CHEBI:57540"/>
    </ligand>
</feature>
<evidence type="ECO:0000313" key="9">
    <source>
        <dbReference type="EMBL" id="HIU44961.1"/>
    </source>
</evidence>
<dbReference type="Pfam" id="PF06971">
    <property type="entry name" value="Put_DNA-bind_N"/>
    <property type="match status" value="1"/>
</dbReference>
<name>A0A9D1S2M7_9FIRM</name>
<evidence type="ECO:0000256" key="2">
    <source>
        <dbReference type="ARBA" id="ARBA00022491"/>
    </source>
</evidence>
<dbReference type="SUPFAM" id="SSF46785">
    <property type="entry name" value="Winged helix' DNA-binding domain"/>
    <property type="match status" value="1"/>
</dbReference>
<dbReference type="EMBL" id="DVMV01000011">
    <property type="protein sequence ID" value="HIU44961.1"/>
    <property type="molecule type" value="Genomic_DNA"/>
</dbReference>
<dbReference type="PANTHER" id="PTHR35786:SF1">
    <property type="entry name" value="REDOX-SENSING TRANSCRIPTIONAL REPRESSOR REX 1"/>
    <property type="match status" value="1"/>
</dbReference>
<comment type="function">
    <text evidence="7">Modulates transcription in response to changes in cellular NADH/NAD(+) redox state.</text>
</comment>
<evidence type="ECO:0000256" key="7">
    <source>
        <dbReference type="HAMAP-Rule" id="MF_01131"/>
    </source>
</evidence>
<organism evidence="9 10">
    <name type="scientific">Candidatus Alloenteromonas pullicola</name>
    <dbReference type="NCBI Taxonomy" id="2840784"/>
    <lineage>
        <taxon>Bacteria</taxon>
        <taxon>Bacillati</taxon>
        <taxon>Bacillota</taxon>
        <taxon>Bacillota incertae sedis</taxon>
        <taxon>Candidatus Alloenteromonas</taxon>
    </lineage>
</organism>
<evidence type="ECO:0000256" key="5">
    <source>
        <dbReference type="ARBA" id="ARBA00023125"/>
    </source>
</evidence>
<dbReference type="InterPro" id="IPR003781">
    <property type="entry name" value="CoA-bd"/>
</dbReference>
<comment type="subunit">
    <text evidence="7">Homodimer.</text>
</comment>
<keyword evidence="4 7" id="KW-0520">NAD</keyword>
<evidence type="ECO:0000256" key="1">
    <source>
        <dbReference type="ARBA" id="ARBA00022490"/>
    </source>
</evidence>